<name>A0A917ZVA3_9ACTN</name>
<comment type="similarity">
    <text evidence="2">Belongs to the DAMOX/DASOX family.</text>
</comment>
<evidence type="ECO:0000256" key="8">
    <source>
        <dbReference type="ARBA" id="ARBA00049547"/>
    </source>
</evidence>
<dbReference type="SUPFAM" id="SSF54373">
    <property type="entry name" value="FAD-linked reductases, C-terminal domain"/>
    <property type="match status" value="1"/>
</dbReference>
<dbReference type="PANTHER" id="PTHR11530">
    <property type="entry name" value="D-AMINO ACID OXIDASE"/>
    <property type="match status" value="1"/>
</dbReference>
<dbReference type="PIRSF" id="PIRSF000189">
    <property type="entry name" value="D-aa_oxidase"/>
    <property type="match status" value="1"/>
</dbReference>
<feature type="binding site" evidence="9">
    <location>
        <begin position="297"/>
        <end position="302"/>
    </location>
    <ligand>
        <name>FAD</name>
        <dbReference type="ChEBI" id="CHEBI:57692"/>
    </ligand>
</feature>
<dbReference type="EMBL" id="BMMS01000024">
    <property type="protein sequence ID" value="GGO94923.1"/>
    <property type="molecule type" value="Genomic_DNA"/>
</dbReference>
<keyword evidence="3" id="KW-0285">Flavoprotein</keyword>
<dbReference type="AlphaFoldDB" id="A0A917ZVA3"/>
<dbReference type="EC" id="1.4.3.3" evidence="6"/>
<dbReference type="SUPFAM" id="SSF51971">
    <property type="entry name" value="Nucleotide-binding domain"/>
    <property type="match status" value="1"/>
</dbReference>
<reference evidence="11" key="1">
    <citation type="journal article" date="2014" name="Int. J. Syst. Evol. Microbiol.">
        <title>Complete genome sequence of Corynebacterium casei LMG S-19264T (=DSM 44701T), isolated from a smear-ripened cheese.</title>
        <authorList>
            <consortium name="US DOE Joint Genome Institute (JGI-PGF)"/>
            <person name="Walter F."/>
            <person name="Albersmeier A."/>
            <person name="Kalinowski J."/>
            <person name="Ruckert C."/>
        </authorList>
    </citation>
    <scope>NUCLEOTIDE SEQUENCE</scope>
    <source>
        <strain evidence="11">CGMCC 4.7201</strain>
    </source>
</reference>
<keyword evidence="12" id="KW-1185">Reference proteome</keyword>
<evidence type="ECO:0000313" key="12">
    <source>
        <dbReference type="Proteomes" id="UP000641932"/>
    </source>
</evidence>
<dbReference type="Gene3D" id="3.30.9.10">
    <property type="entry name" value="D-Amino Acid Oxidase, subunit A, domain 2"/>
    <property type="match status" value="1"/>
</dbReference>
<dbReference type="GO" id="GO:0071949">
    <property type="term" value="F:FAD binding"/>
    <property type="evidence" value="ECO:0007669"/>
    <property type="project" value="InterPro"/>
</dbReference>
<accession>A0A917ZVA3</accession>
<keyword evidence="5" id="KW-0560">Oxidoreductase</keyword>
<evidence type="ECO:0000256" key="9">
    <source>
        <dbReference type="PIRSR" id="PIRSR000189-1"/>
    </source>
</evidence>
<dbReference type="RefSeq" id="WP_189134121.1">
    <property type="nucleotide sequence ID" value="NZ_BMMS01000024.1"/>
</dbReference>
<keyword evidence="4 9" id="KW-0274">FAD</keyword>
<evidence type="ECO:0000256" key="3">
    <source>
        <dbReference type="ARBA" id="ARBA00022630"/>
    </source>
</evidence>
<dbReference type="GO" id="GO:0003884">
    <property type="term" value="F:D-amino-acid oxidase activity"/>
    <property type="evidence" value="ECO:0007669"/>
    <property type="project" value="UniProtKB-EC"/>
</dbReference>
<organism evidence="11 12">
    <name type="scientific">Wenjunlia tyrosinilytica</name>
    <dbReference type="NCBI Taxonomy" id="1544741"/>
    <lineage>
        <taxon>Bacteria</taxon>
        <taxon>Bacillati</taxon>
        <taxon>Actinomycetota</taxon>
        <taxon>Actinomycetes</taxon>
        <taxon>Kitasatosporales</taxon>
        <taxon>Streptomycetaceae</taxon>
        <taxon>Wenjunlia</taxon>
    </lineage>
</organism>
<evidence type="ECO:0000259" key="10">
    <source>
        <dbReference type="Pfam" id="PF01266"/>
    </source>
</evidence>
<comment type="caution">
    <text evidence="11">The sequence shown here is derived from an EMBL/GenBank/DDBJ whole genome shotgun (WGS) entry which is preliminary data.</text>
</comment>
<comment type="cofactor">
    <cofactor evidence="1 9">
        <name>FAD</name>
        <dbReference type="ChEBI" id="CHEBI:57692"/>
    </cofactor>
</comment>
<evidence type="ECO:0000256" key="2">
    <source>
        <dbReference type="ARBA" id="ARBA00006730"/>
    </source>
</evidence>
<sequence length="321" mass="34313">MERGVIVVGAGIIGLTTAVVLAEAGTPVRVWSRDPVEMTTSAAAGALWEPYRVEPQELVFDWSRRSFRVLEELAAKPDETGVRMADGIQAHPEGEGPPFWAATVPGMRRATADELPPGCASGYRARMPLVDMPTHLGHLTRRLAAAGGELEPRAITSFDEPAAEAGVVVNCTGLGARELVPDPGVRPVQGQIVVVENPGLTEWFVDPGGEGEDALYALPQPFGVVLGGTAREDEWGTEPDPEIAAGIVRRVCRLDPRLAQARVLGHRVGLRPYRHAVRMESERRPDGTLLVHNYGHGGAGITVSWGCARDAAALVARDRGI</sequence>
<feature type="domain" description="FAD dependent oxidoreductase" evidence="10">
    <location>
        <begin position="5"/>
        <end position="314"/>
    </location>
</feature>
<dbReference type="Gene3D" id="3.40.50.720">
    <property type="entry name" value="NAD(P)-binding Rossmann-like Domain"/>
    <property type="match status" value="1"/>
</dbReference>
<dbReference type="InterPro" id="IPR023209">
    <property type="entry name" value="DAO"/>
</dbReference>
<feature type="binding site" evidence="9">
    <location>
        <begin position="40"/>
        <end position="41"/>
    </location>
    <ligand>
        <name>FAD</name>
        <dbReference type="ChEBI" id="CHEBI:57692"/>
    </ligand>
</feature>
<protein>
    <recommendedName>
        <fullName evidence="7">D-amino-acid oxidase</fullName>
        <ecNumber evidence="6">1.4.3.3</ecNumber>
    </recommendedName>
</protein>
<feature type="binding site" evidence="9">
    <location>
        <position position="216"/>
    </location>
    <ligand>
        <name>D-dopa</name>
        <dbReference type="ChEBI" id="CHEBI:149689"/>
    </ligand>
</feature>
<dbReference type="InterPro" id="IPR006076">
    <property type="entry name" value="FAD-dep_OxRdtase"/>
</dbReference>
<evidence type="ECO:0000256" key="1">
    <source>
        <dbReference type="ARBA" id="ARBA00001974"/>
    </source>
</evidence>
<evidence type="ECO:0000313" key="11">
    <source>
        <dbReference type="EMBL" id="GGO94923.1"/>
    </source>
</evidence>
<feature type="binding site" evidence="9">
    <location>
        <position position="271"/>
    </location>
    <ligand>
        <name>D-dopa</name>
        <dbReference type="ChEBI" id="CHEBI:149689"/>
    </ligand>
</feature>
<reference evidence="11" key="2">
    <citation type="submission" date="2020-09" db="EMBL/GenBank/DDBJ databases">
        <authorList>
            <person name="Sun Q."/>
            <person name="Zhou Y."/>
        </authorList>
    </citation>
    <scope>NUCLEOTIDE SEQUENCE</scope>
    <source>
        <strain evidence="11">CGMCC 4.7201</strain>
    </source>
</reference>
<proteinExistence type="inferred from homology"/>
<dbReference type="Pfam" id="PF01266">
    <property type="entry name" value="DAO"/>
    <property type="match status" value="1"/>
</dbReference>
<dbReference type="PROSITE" id="PS00677">
    <property type="entry name" value="DAO"/>
    <property type="match status" value="1"/>
</dbReference>
<evidence type="ECO:0000256" key="7">
    <source>
        <dbReference type="ARBA" id="ARBA00039751"/>
    </source>
</evidence>
<evidence type="ECO:0000256" key="6">
    <source>
        <dbReference type="ARBA" id="ARBA00039101"/>
    </source>
</evidence>
<dbReference type="Proteomes" id="UP000641932">
    <property type="component" value="Unassembled WGS sequence"/>
</dbReference>
<evidence type="ECO:0000256" key="5">
    <source>
        <dbReference type="ARBA" id="ARBA00023002"/>
    </source>
</evidence>
<dbReference type="PANTHER" id="PTHR11530:SF11">
    <property type="entry name" value="D-ASPARTATE OXIDASE"/>
    <property type="match status" value="1"/>
</dbReference>
<dbReference type="InterPro" id="IPR006181">
    <property type="entry name" value="D-amino_acid_oxidase_CS"/>
</dbReference>
<gene>
    <name evidence="11" type="ORF">GCM10012280_50950</name>
</gene>
<dbReference type="GO" id="GO:0019478">
    <property type="term" value="P:D-amino acid catabolic process"/>
    <property type="evidence" value="ECO:0007669"/>
    <property type="project" value="TreeGrafter"/>
</dbReference>
<feature type="binding site" evidence="9">
    <location>
        <position position="298"/>
    </location>
    <ligand>
        <name>D-dopa</name>
        <dbReference type="ChEBI" id="CHEBI:149689"/>
    </ligand>
</feature>
<evidence type="ECO:0000256" key="4">
    <source>
        <dbReference type="ARBA" id="ARBA00022827"/>
    </source>
</evidence>
<comment type="catalytic activity">
    <reaction evidence="8">
        <text>a D-alpha-amino acid + O2 + H2O = a 2-oxocarboxylate + H2O2 + NH4(+)</text>
        <dbReference type="Rhea" id="RHEA:21816"/>
        <dbReference type="ChEBI" id="CHEBI:15377"/>
        <dbReference type="ChEBI" id="CHEBI:15379"/>
        <dbReference type="ChEBI" id="CHEBI:16240"/>
        <dbReference type="ChEBI" id="CHEBI:28938"/>
        <dbReference type="ChEBI" id="CHEBI:35179"/>
        <dbReference type="ChEBI" id="CHEBI:59871"/>
        <dbReference type="EC" id="1.4.3.3"/>
    </reaction>
    <physiologicalReaction direction="left-to-right" evidence="8">
        <dbReference type="Rhea" id="RHEA:21817"/>
    </physiologicalReaction>
</comment>
<dbReference type="GO" id="GO:0005737">
    <property type="term" value="C:cytoplasm"/>
    <property type="evidence" value="ECO:0007669"/>
    <property type="project" value="TreeGrafter"/>
</dbReference>
<feature type="binding site" evidence="9">
    <location>
        <position position="172"/>
    </location>
    <ligand>
        <name>FAD</name>
        <dbReference type="ChEBI" id="CHEBI:57692"/>
    </ligand>
</feature>